<keyword evidence="2" id="KW-1185">Reference proteome</keyword>
<name>Q4N2E6_THEPA</name>
<dbReference type="eggNOG" id="ENOG502TN16">
    <property type="taxonomic scope" value="Eukaryota"/>
</dbReference>
<reference evidence="1 2" key="1">
    <citation type="journal article" date="2005" name="Science">
        <title>Genome sequence of Theileria parva, a bovine pathogen that transforms lymphocytes.</title>
        <authorList>
            <person name="Gardner M.J."/>
            <person name="Bishop R."/>
            <person name="Shah T."/>
            <person name="de Villiers E.P."/>
            <person name="Carlton J.M."/>
            <person name="Hall N."/>
            <person name="Ren Q."/>
            <person name="Paulsen I.T."/>
            <person name="Pain A."/>
            <person name="Berriman M."/>
            <person name="Wilson R.J.M."/>
            <person name="Sato S."/>
            <person name="Ralph S.A."/>
            <person name="Mann D.J."/>
            <person name="Xiong Z."/>
            <person name="Shallom S.J."/>
            <person name="Weidman J."/>
            <person name="Jiang L."/>
            <person name="Lynn J."/>
            <person name="Weaver B."/>
            <person name="Shoaibi A."/>
            <person name="Domingo A.R."/>
            <person name="Wasawo D."/>
            <person name="Crabtree J."/>
            <person name="Wortman J.R."/>
            <person name="Haas B."/>
            <person name="Angiuoli S.V."/>
            <person name="Creasy T.H."/>
            <person name="Lu C."/>
            <person name="Suh B."/>
            <person name="Silva J.C."/>
            <person name="Utterback T.R."/>
            <person name="Feldblyum T.V."/>
            <person name="Pertea M."/>
            <person name="Allen J."/>
            <person name="Nierman W.C."/>
            <person name="Taracha E.L.N."/>
            <person name="Salzberg S.L."/>
            <person name="White O.R."/>
            <person name="Fitzhugh H.A."/>
            <person name="Morzaria S."/>
            <person name="Venter J.C."/>
            <person name="Fraser C.M."/>
            <person name="Nene V."/>
        </authorList>
    </citation>
    <scope>NUCLEOTIDE SEQUENCE [LARGE SCALE GENOMIC DNA]</scope>
    <source>
        <strain evidence="1 2">Muguga</strain>
    </source>
</reference>
<evidence type="ECO:0000313" key="1">
    <source>
        <dbReference type="EMBL" id="EAN31755.1"/>
    </source>
</evidence>
<dbReference type="Proteomes" id="UP000001949">
    <property type="component" value="Unassembled WGS sequence"/>
</dbReference>
<evidence type="ECO:0000313" key="2">
    <source>
        <dbReference type="Proteomes" id="UP000001949"/>
    </source>
</evidence>
<dbReference type="GeneID" id="3500806"/>
<dbReference type="VEuPathDB" id="PiroplasmaDB:TpMuguga_04g00403"/>
<accession>Q4N2E6</accession>
<gene>
    <name evidence="1" type="ordered locus">TP04_0403</name>
</gene>
<dbReference type="OMA" id="ECTNTII"/>
<dbReference type="KEGG" id="tpv:TP04_0403"/>
<dbReference type="AlphaFoldDB" id="Q4N2E6"/>
<dbReference type="InParanoid" id="Q4N2E6"/>
<dbReference type="EMBL" id="AAGK01000004">
    <property type="protein sequence ID" value="EAN31755.1"/>
    <property type="molecule type" value="Genomic_DNA"/>
</dbReference>
<sequence length="190" mass="21745">MFEFEEPYRNNNKQLKLFNEDKTALLNDKPVGLHRTVLDLEFPERVGTSNTDRLYRIVQCLATGNVEYLQKKIYKSLKVKLTSRESFSDSAASCTNEVVLTLSPPGTISTDFHLTDHYKLHEKRVTLAKTQEKTVDFQDVLNDGLLDMELFWLNFEITGKCSKYLVVELLKPNNIDPLGNDCDPTSILVP</sequence>
<dbReference type="RefSeq" id="XP_764038.1">
    <property type="nucleotide sequence ID" value="XM_758945.1"/>
</dbReference>
<comment type="caution">
    <text evidence="1">The sequence shown here is derived from an EMBL/GenBank/DDBJ whole genome shotgun (WGS) entry which is preliminary data.</text>
</comment>
<proteinExistence type="predicted"/>
<organism evidence="1 2">
    <name type="scientific">Theileria parva</name>
    <name type="common">East coast fever infection agent</name>
    <dbReference type="NCBI Taxonomy" id="5875"/>
    <lineage>
        <taxon>Eukaryota</taxon>
        <taxon>Sar</taxon>
        <taxon>Alveolata</taxon>
        <taxon>Apicomplexa</taxon>
        <taxon>Aconoidasida</taxon>
        <taxon>Piroplasmida</taxon>
        <taxon>Theileriidae</taxon>
        <taxon>Theileria</taxon>
    </lineage>
</organism>
<protein>
    <submittedName>
        <fullName evidence="1">Uncharacterized protein</fullName>
    </submittedName>
</protein>